<feature type="domain" description="Nitroreductase" evidence="6">
    <location>
        <begin position="20"/>
        <end position="209"/>
    </location>
</feature>
<dbReference type="PANTHER" id="PTHR43673">
    <property type="entry name" value="NAD(P)H NITROREDUCTASE YDGI-RELATED"/>
    <property type="match status" value="1"/>
</dbReference>
<protein>
    <submittedName>
        <fullName evidence="7">Nitroreductase</fullName>
    </submittedName>
</protein>
<evidence type="ECO:0000256" key="3">
    <source>
        <dbReference type="ARBA" id="ARBA00022630"/>
    </source>
</evidence>
<keyword evidence="5" id="KW-0560">Oxidoreductase</keyword>
<dbReference type="Gene3D" id="3.40.109.10">
    <property type="entry name" value="NADH Oxidase"/>
    <property type="match status" value="1"/>
</dbReference>
<dbReference type="PANTHER" id="PTHR43673:SF2">
    <property type="entry name" value="NITROREDUCTASE"/>
    <property type="match status" value="1"/>
</dbReference>
<dbReference type="Pfam" id="PF00881">
    <property type="entry name" value="Nitroreductase"/>
    <property type="match status" value="1"/>
</dbReference>
<evidence type="ECO:0000259" key="6">
    <source>
        <dbReference type="Pfam" id="PF00881"/>
    </source>
</evidence>
<dbReference type="Proteomes" id="UP000062317">
    <property type="component" value="Unassembled WGS sequence"/>
</dbReference>
<comment type="similarity">
    <text evidence="2">Belongs to the nitroreductase family.</text>
</comment>
<dbReference type="GO" id="GO:0016491">
    <property type="term" value="F:oxidoreductase activity"/>
    <property type="evidence" value="ECO:0007669"/>
    <property type="project" value="UniProtKB-KW"/>
</dbReference>
<accession>A0A105VPB5</accession>
<dbReference type="InterPro" id="IPR029479">
    <property type="entry name" value="Nitroreductase"/>
</dbReference>
<evidence type="ECO:0000256" key="2">
    <source>
        <dbReference type="ARBA" id="ARBA00007118"/>
    </source>
</evidence>
<dbReference type="RefSeq" id="WP_060104501.1">
    <property type="nucleotide sequence ID" value="NZ_LPEQ01000048.1"/>
</dbReference>
<comment type="caution">
    <text evidence="7">The sequence shown here is derived from an EMBL/GenBank/DDBJ whole genome shotgun (WGS) entry which is preliminary data.</text>
</comment>
<dbReference type="InterPro" id="IPR000415">
    <property type="entry name" value="Nitroreductase-like"/>
</dbReference>
<proteinExistence type="inferred from homology"/>
<sequence>MLTDEIEAVHELTEVERIMMSRFANRFFLNREVDPLVVKGILNSARYAATGANVQPWRVHVAAGEEKQRLVDALCAVHEASPADHTSEYRYLPDPLPEPFASRRREFGEIFFGSLGIAHQDLAARAANTARNCRFFDAPVALIFTIDRRLEKGSWLDLGMFIQNTMLAAKARGLDTCTQEFLSRYHAVFRERLTLGSEELVVCTMAMGYGDPEWAKRRPQMPKIPVDEFASFYGL</sequence>
<dbReference type="AlphaFoldDB" id="A0A105VPB5"/>
<evidence type="ECO:0000256" key="4">
    <source>
        <dbReference type="ARBA" id="ARBA00022643"/>
    </source>
</evidence>
<dbReference type="CDD" id="cd02136">
    <property type="entry name" value="PnbA_NfnB-like"/>
    <property type="match status" value="1"/>
</dbReference>
<comment type="cofactor">
    <cofactor evidence="1">
        <name>FMN</name>
        <dbReference type="ChEBI" id="CHEBI:58210"/>
    </cofactor>
</comment>
<dbReference type="EMBL" id="LPEQ01000048">
    <property type="protein sequence ID" value="KVV51492.1"/>
    <property type="molecule type" value="Genomic_DNA"/>
</dbReference>
<evidence type="ECO:0000313" key="8">
    <source>
        <dbReference type="Proteomes" id="UP000062317"/>
    </source>
</evidence>
<keyword evidence="3" id="KW-0285">Flavoprotein</keyword>
<name>A0A105VPB5_9BURK</name>
<evidence type="ECO:0000313" key="7">
    <source>
        <dbReference type="EMBL" id="KVV51492.1"/>
    </source>
</evidence>
<gene>
    <name evidence="7" type="ORF">WT27_29830</name>
</gene>
<dbReference type="SUPFAM" id="SSF55469">
    <property type="entry name" value="FMN-dependent nitroreductase-like"/>
    <property type="match status" value="1"/>
</dbReference>
<keyword evidence="4" id="KW-0288">FMN</keyword>
<evidence type="ECO:0000256" key="1">
    <source>
        <dbReference type="ARBA" id="ARBA00001917"/>
    </source>
</evidence>
<organism evidence="7 8">
    <name type="scientific">Burkholderia territorii</name>
    <dbReference type="NCBI Taxonomy" id="1503055"/>
    <lineage>
        <taxon>Bacteria</taxon>
        <taxon>Pseudomonadati</taxon>
        <taxon>Pseudomonadota</taxon>
        <taxon>Betaproteobacteria</taxon>
        <taxon>Burkholderiales</taxon>
        <taxon>Burkholderiaceae</taxon>
        <taxon>Burkholderia</taxon>
        <taxon>Burkholderia cepacia complex</taxon>
    </lineage>
</organism>
<keyword evidence="8" id="KW-1185">Reference proteome</keyword>
<reference evidence="7 8" key="1">
    <citation type="submission" date="2015-11" db="EMBL/GenBank/DDBJ databases">
        <title>Expanding the genomic diversity of Burkholderia species for the development of highly accurate diagnostics.</title>
        <authorList>
            <person name="Sahl J."/>
            <person name="Keim P."/>
            <person name="Wagner D."/>
        </authorList>
    </citation>
    <scope>NUCLEOTIDE SEQUENCE [LARGE SCALE GENOMIC DNA]</scope>
    <source>
        <strain evidence="7 8">MSMB1301WGS</strain>
    </source>
</reference>
<evidence type="ECO:0000256" key="5">
    <source>
        <dbReference type="ARBA" id="ARBA00023002"/>
    </source>
</evidence>